<feature type="coiled-coil region" evidence="1">
    <location>
        <begin position="32"/>
        <end position="91"/>
    </location>
</feature>
<feature type="compositionally biased region" description="Polar residues" evidence="2">
    <location>
        <begin position="138"/>
        <end position="165"/>
    </location>
</feature>
<feature type="compositionally biased region" description="Polar residues" evidence="2">
    <location>
        <begin position="115"/>
        <end position="129"/>
    </location>
</feature>
<feature type="region of interest" description="Disordered" evidence="2">
    <location>
        <begin position="115"/>
        <end position="182"/>
    </location>
</feature>
<sequence length="336" mass="37565">MITYDVWKLLVDIALCASLIFLSLRFFQTGYLNSQSRKSKELELTLRKLIQEAKDAGVELNDQLYRRQLALEKALSNIEGAEERIRSVSELADEKCKSIDSLLSRTHGVMNELKQVSSEPNNVNSSTSRRNLREEITQENSIEIQGSATRQRPTQNKQAKVSSANRAYAAPQRPIPRPKADVKDPYENWLDEEASIDEAAFAKTSKLRDSIEKEISHQEPLASVKTSMPMQTSTSASAGARLQAALMANKQHGQTGGQRIVEDMEKIYQLAENLLRSGHDVDAVVMKTRLPNRRVQALADMVERERSYGFEEEESGSGKESNLGALPSSRQGARSI</sequence>
<feature type="region of interest" description="Disordered" evidence="2">
    <location>
        <begin position="306"/>
        <end position="336"/>
    </location>
</feature>
<dbReference type="AlphaFoldDB" id="A0A7X9IKD2"/>
<accession>A0A7X9IKD2</accession>
<proteinExistence type="predicted"/>
<evidence type="ECO:0000313" key="4">
    <source>
        <dbReference type="EMBL" id="NMC61845.1"/>
    </source>
</evidence>
<evidence type="ECO:0000256" key="1">
    <source>
        <dbReference type="SAM" id="Coils"/>
    </source>
</evidence>
<keyword evidence="3" id="KW-0472">Membrane</keyword>
<dbReference type="Proteomes" id="UP000524246">
    <property type="component" value="Unassembled WGS sequence"/>
</dbReference>
<evidence type="ECO:0000256" key="2">
    <source>
        <dbReference type="SAM" id="MobiDB-lite"/>
    </source>
</evidence>
<evidence type="ECO:0000256" key="3">
    <source>
        <dbReference type="SAM" id="Phobius"/>
    </source>
</evidence>
<organism evidence="4 5">
    <name type="scientific">SAR324 cluster bacterium</name>
    <dbReference type="NCBI Taxonomy" id="2024889"/>
    <lineage>
        <taxon>Bacteria</taxon>
        <taxon>Deltaproteobacteria</taxon>
        <taxon>SAR324 cluster</taxon>
    </lineage>
</organism>
<evidence type="ECO:0008006" key="6">
    <source>
        <dbReference type="Google" id="ProtNLM"/>
    </source>
</evidence>
<gene>
    <name evidence="4" type="ORF">GYA55_01615</name>
</gene>
<keyword evidence="3" id="KW-1133">Transmembrane helix</keyword>
<keyword evidence="3" id="KW-0812">Transmembrane</keyword>
<evidence type="ECO:0000313" key="5">
    <source>
        <dbReference type="Proteomes" id="UP000524246"/>
    </source>
</evidence>
<dbReference type="EMBL" id="JAAZON010000060">
    <property type="protein sequence ID" value="NMC61845.1"/>
    <property type="molecule type" value="Genomic_DNA"/>
</dbReference>
<reference evidence="4 5" key="1">
    <citation type="journal article" date="2020" name="Biotechnol. Biofuels">
        <title>New insights from the biogas microbiome by comprehensive genome-resolved metagenomics of nearly 1600 species originating from multiple anaerobic digesters.</title>
        <authorList>
            <person name="Campanaro S."/>
            <person name="Treu L."/>
            <person name="Rodriguez-R L.M."/>
            <person name="Kovalovszki A."/>
            <person name="Ziels R.M."/>
            <person name="Maus I."/>
            <person name="Zhu X."/>
            <person name="Kougias P.G."/>
            <person name="Basile A."/>
            <person name="Luo G."/>
            <person name="Schluter A."/>
            <person name="Konstantinidis K.T."/>
            <person name="Angelidaki I."/>
        </authorList>
    </citation>
    <scope>NUCLEOTIDE SEQUENCE [LARGE SCALE GENOMIC DNA]</scope>
    <source>
        <strain evidence="4">AS27yjCOA_65</strain>
    </source>
</reference>
<protein>
    <recommendedName>
        <fullName evidence="6">DUF2802 domain-containing protein</fullName>
    </recommendedName>
</protein>
<keyword evidence="1" id="KW-0175">Coiled coil</keyword>
<feature type="transmembrane region" description="Helical" evidence="3">
    <location>
        <begin position="6"/>
        <end position="27"/>
    </location>
</feature>
<name>A0A7X9IKD2_9DELT</name>
<comment type="caution">
    <text evidence="4">The sequence shown here is derived from an EMBL/GenBank/DDBJ whole genome shotgun (WGS) entry which is preliminary data.</text>
</comment>